<proteinExistence type="predicted"/>
<organism evidence="1 2">
    <name type="scientific">Neophaeococcomyces mojaviensis</name>
    <dbReference type="NCBI Taxonomy" id="3383035"/>
    <lineage>
        <taxon>Eukaryota</taxon>
        <taxon>Fungi</taxon>
        <taxon>Dikarya</taxon>
        <taxon>Ascomycota</taxon>
        <taxon>Pezizomycotina</taxon>
        <taxon>Eurotiomycetes</taxon>
        <taxon>Chaetothyriomycetidae</taxon>
        <taxon>Chaetothyriales</taxon>
        <taxon>Chaetothyriales incertae sedis</taxon>
        <taxon>Neophaeococcomyces</taxon>
    </lineage>
</organism>
<reference evidence="1" key="1">
    <citation type="submission" date="2022-10" db="EMBL/GenBank/DDBJ databases">
        <title>Culturing micro-colonial fungi from biological soil crusts in the Mojave desert and describing Neophaeococcomyces mojavensis, and introducing the new genera and species Taxawa tesnikishii.</title>
        <authorList>
            <person name="Kurbessoian T."/>
            <person name="Stajich J.E."/>
        </authorList>
    </citation>
    <scope>NUCLEOTIDE SEQUENCE</scope>
    <source>
        <strain evidence="1">JES_112</strain>
    </source>
</reference>
<gene>
    <name evidence="1" type="ORF">H2198_000932</name>
</gene>
<name>A0ACC3AI86_9EURO</name>
<sequence length="289" mass="31466">MSYFASRPRSYSKPTREELKGLKSQVSQCNADELRSIIQLAATQSSEAARILLRLLHAQLPDESDRLQQPNYLATTATNEHGILTPIESPEDSEMSGTENVPPSRPQHTMQSGNFLVAPQLKPVSPMQERRLKRKSLAERDDDIPDGRATSLYADNASSGLHHSPSTKRRRPFQQDASANAGATTCVNCGKKYNSLQLNGSYGCLYHPGVLDSVQPDNSGTGTAVRLGAWDCCHASHSSPGCLVTQHRDVKVDGYRISAADAPLGVWGHHMGMRSSFAEMVATKSLSAH</sequence>
<dbReference type="Proteomes" id="UP001172386">
    <property type="component" value="Unassembled WGS sequence"/>
</dbReference>
<evidence type="ECO:0000313" key="1">
    <source>
        <dbReference type="EMBL" id="KAJ9663171.1"/>
    </source>
</evidence>
<evidence type="ECO:0000313" key="2">
    <source>
        <dbReference type="Proteomes" id="UP001172386"/>
    </source>
</evidence>
<protein>
    <submittedName>
        <fullName evidence="1">Uncharacterized protein</fullName>
    </submittedName>
</protein>
<keyword evidence="2" id="KW-1185">Reference proteome</keyword>
<comment type="caution">
    <text evidence="1">The sequence shown here is derived from an EMBL/GenBank/DDBJ whole genome shotgun (WGS) entry which is preliminary data.</text>
</comment>
<dbReference type="EMBL" id="JAPDRQ010000010">
    <property type="protein sequence ID" value="KAJ9663171.1"/>
    <property type="molecule type" value="Genomic_DNA"/>
</dbReference>
<accession>A0ACC3AI86</accession>